<keyword evidence="3" id="KW-1185">Reference proteome</keyword>
<evidence type="ECO:0000256" key="1">
    <source>
        <dbReference type="SAM" id="MobiDB-lite"/>
    </source>
</evidence>
<protein>
    <submittedName>
        <fullName evidence="2">Uncharacterized protein</fullName>
    </submittedName>
</protein>
<reference evidence="3" key="1">
    <citation type="submission" date="2016-10" db="EMBL/GenBank/DDBJ databases">
        <authorList>
            <person name="Varghese N."/>
            <person name="Submissions S."/>
        </authorList>
    </citation>
    <scope>NUCLEOTIDE SEQUENCE [LARGE SCALE GENOMIC DNA]</scope>
    <source>
        <strain evidence="3">CGMCC 1.10218</strain>
    </source>
</reference>
<dbReference type="Proteomes" id="UP000199223">
    <property type="component" value="Unassembled WGS sequence"/>
</dbReference>
<dbReference type="RefSeq" id="WP_092265787.1">
    <property type="nucleotide sequence ID" value="NZ_FNZA01000034.1"/>
</dbReference>
<name>A0A1H7CUX1_9DEIO</name>
<feature type="region of interest" description="Disordered" evidence="1">
    <location>
        <begin position="1"/>
        <end position="51"/>
    </location>
</feature>
<dbReference type="EMBL" id="FNZA01000034">
    <property type="protein sequence ID" value="SEJ90982.1"/>
    <property type="molecule type" value="Genomic_DNA"/>
</dbReference>
<evidence type="ECO:0000313" key="2">
    <source>
        <dbReference type="EMBL" id="SEJ90982.1"/>
    </source>
</evidence>
<dbReference type="STRING" id="856736.SAMN04488058_13411"/>
<organism evidence="2 3">
    <name type="scientific">Deinococcus reticulitermitis</name>
    <dbReference type="NCBI Taxonomy" id="856736"/>
    <lineage>
        <taxon>Bacteria</taxon>
        <taxon>Thermotogati</taxon>
        <taxon>Deinococcota</taxon>
        <taxon>Deinococci</taxon>
        <taxon>Deinococcales</taxon>
        <taxon>Deinococcaceae</taxon>
        <taxon>Deinococcus</taxon>
    </lineage>
</organism>
<gene>
    <name evidence="2" type="ORF">SAMN04488058_13411</name>
</gene>
<accession>A0A1H7CUX1</accession>
<dbReference type="OrthoDB" id="71950at2"/>
<sequence>MSLRDGLANLRAARSGEGREEETPVQEAPAVTPRPAPESAPEKRETFSTRIRPSVRYALKRQLLDLQAQGQRVRMEDVLEALILRYVEDEAFRAEIGEGLRP</sequence>
<proteinExistence type="predicted"/>
<evidence type="ECO:0000313" key="3">
    <source>
        <dbReference type="Proteomes" id="UP000199223"/>
    </source>
</evidence>
<dbReference type="AlphaFoldDB" id="A0A1H7CUX1"/>